<accession>A0A087DU30</accession>
<name>A0A087DU30_9BIFI</name>
<dbReference type="Pfam" id="PF17940">
    <property type="entry name" value="TetR_C_31"/>
    <property type="match status" value="1"/>
</dbReference>
<gene>
    <name evidence="2" type="ORF">BISU_2231</name>
</gene>
<feature type="domain" description="Tetracyclin repressor-like C-terminal group 31" evidence="1">
    <location>
        <begin position="14"/>
        <end position="117"/>
    </location>
</feature>
<proteinExistence type="predicted"/>
<dbReference type="InterPro" id="IPR041583">
    <property type="entry name" value="TetR_C_31"/>
</dbReference>
<sequence length="118" mass="12602">MERLSASEPGCQGDLVGALAELIADSTQTNRDLYIARIELSLASLRNPELRPILDEIRAASIATAQELARAAGIELTESQTDVLGSLLLGLTLERVTLERPRLTANDLAVVLARAIAP</sequence>
<dbReference type="AlphaFoldDB" id="A0A087DU30"/>
<evidence type="ECO:0000313" key="3">
    <source>
        <dbReference type="Proteomes" id="UP000029055"/>
    </source>
</evidence>
<evidence type="ECO:0000313" key="2">
    <source>
        <dbReference type="EMBL" id="KFI99030.1"/>
    </source>
</evidence>
<dbReference type="RefSeq" id="WP_024463637.1">
    <property type="nucleotide sequence ID" value="NZ_CP062939.1"/>
</dbReference>
<dbReference type="OrthoDB" id="22628at31953"/>
<reference evidence="2 3" key="1">
    <citation type="submission" date="2014-03" db="EMBL/GenBank/DDBJ databases">
        <title>Genomics of Bifidobacteria.</title>
        <authorList>
            <person name="Ventura M."/>
            <person name="Milani C."/>
            <person name="Lugli G.A."/>
        </authorList>
    </citation>
    <scope>NUCLEOTIDE SEQUENCE [LARGE SCALE GENOMIC DNA]</scope>
    <source>
        <strain evidence="2 3">LMG 11597</strain>
    </source>
</reference>
<comment type="caution">
    <text evidence="2">The sequence shown here is derived from an EMBL/GenBank/DDBJ whole genome shotgun (WGS) entry which is preliminary data.</text>
</comment>
<organism evidence="2 3">
    <name type="scientific">Bifidobacterium subtile</name>
    <dbReference type="NCBI Taxonomy" id="77635"/>
    <lineage>
        <taxon>Bacteria</taxon>
        <taxon>Bacillati</taxon>
        <taxon>Actinomycetota</taxon>
        <taxon>Actinomycetes</taxon>
        <taxon>Bifidobacteriales</taxon>
        <taxon>Bifidobacteriaceae</taxon>
        <taxon>Bifidobacterium</taxon>
    </lineage>
</organism>
<dbReference type="EMBL" id="JGZR01000016">
    <property type="protein sequence ID" value="KFI99030.1"/>
    <property type="molecule type" value="Genomic_DNA"/>
</dbReference>
<keyword evidence="3" id="KW-1185">Reference proteome</keyword>
<protein>
    <recommendedName>
        <fullName evidence="1">Tetracyclin repressor-like C-terminal group 31 domain-containing protein</fullName>
    </recommendedName>
</protein>
<dbReference type="Proteomes" id="UP000029055">
    <property type="component" value="Unassembled WGS sequence"/>
</dbReference>
<dbReference type="Gene3D" id="1.10.357.10">
    <property type="entry name" value="Tetracycline Repressor, domain 2"/>
    <property type="match status" value="1"/>
</dbReference>
<evidence type="ECO:0000259" key="1">
    <source>
        <dbReference type="Pfam" id="PF17940"/>
    </source>
</evidence>